<protein>
    <submittedName>
        <fullName evidence="1">Uncharacterized protein</fullName>
    </submittedName>
</protein>
<evidence type="ECO:0000313" key="2">
    <source>
        <dbReference type="EMBL" id="CAF1626276.1"/>
    </source>
</evidence>
<proteinExistence type="predicted"/>
<comment type="caution">
    <text evidence="1">The sequence shown here is derived from an EMBL/GenBank/DDBJ whole genome shotgun (WGS) entry which is preliminary data.</text>
</comment>
<evidence type="ECO:0000313" key="4">
    <source>
        <dbReference type="Proteomes" id="UP000663877"/>
    </source>
</evidence>
<accession>A0A815NFU8</accession>
<dbReference type="AlphaFoldDB" id="A0A815NFU8"/>
<feature type="non-terminal residue" evidence="1">
    <location>
        <position position="1"/>
    </location>
</feature>
<reference evidence="1" key="1">
    <citation type="submission" date="2021-02" db="EMBL/GenBank/DDBJ databases">
        <authorList>
            <person name="Nowell W R."/>
        </authorList>
    </citation>
    <scope>NUCLEOTIDE SEQUENCE</scope>
</reference>
<dbReference type="EMBL" id="CAJNOM010002085">
    <property type="protein sequence ID" value="CAF1626276.1"/>
    <property type="molecule type" value="Genomic_DNA"/>
</dbReference>
<dbReference type="OrthoDB" id="19102at2759"/>
<feature type="non-terminal residue" evidence="1">
    <location>
        <position position="32"/>
    </location>
</feature>
<organism evidence="1 4">
    <name type="scientific">Adineta steineri</name>
    <dbReference type="NCBI Taxonomy" id="433720"/>
    <lineage>
        <taxon>Eukaryota</taxon>
        <taxon>Metazoa</taxon>
        <taxon>Spiralia</taxon>
        <taxon>Gnathifera</taxon>
        <taxon>Rotifera</taxon>
        <taxon>Eurotatoria</taxon>
        <taxon>Bdelloidea</taxon>
        <taxon>Adinetida</taxon>
        <taxon>Adinetidae</taxon>
        <taxon>Adineta</taxon>
    </lineage>
</organism>
<dbReference type="EMBL" id="CAJNOI010001757">
    <property type="protein sequence ID" value="CAF1436978.1"/>
    <property type="molecule type" value="Genomic_DNA"/>
</dbReference>
<dbReference type="Proteomes" id="UP000663832">
    <property type="component" value="Unassembled WGS sequence"/>
</dbReference>
<sequence length="32" mass="3534">MSGSNDLGQWYKSIPPITRVWFTASIVVPLAV</sequence>
<dbReference type="Proteomes" id="UP000663877">
    <property type="component" value="Unassembled WGS sequence"/>
</dbReference>
<name>A0A815NFU8_9BILA</name>
<evidence type="ECO:0000313" key="1">
    <source>
        <dbReference type="EMBL" id="CAF1436978.1"/>
    </source>
</evidence>
<keyword evidence="3" id="KW-1185">Reference proteome</keyword>
<gene>
    <name evidence="1" type="ORF">BJG266_LOCUS39669</name>
    <name evidence="2" type="ORF">QVE165_LOCUS56554</name>
</gene>
<evidence type="ECO:0000313" key="3">
    <source>
        <dbReference type="Proteomes" id="UP000663832"/>
    </source>
</evidence>